<keyword evidence="6 7" id="KW-0720">Serine protease</keyword>
<dbReference type="KEGG" id="mbas:ALGA_2618"/>
<dbReference type="InterPro" id="IPR009003">
    <property type="entry name" value="Peptidase_S1_PA"/>
</dbReference>
<dbReference type="EMBL" id="AP018042">
    <property type="protein sequence ID" value="BAX80931.1"/>
    <property type="molecule type" value="Genomic_DNA"/>
</dbReference>
<reference evidence="9" key="2">
    <citation type="journal article" date="2020" name="Antonie Van Leeuwenhoek">
        <title>Labilibaculum antarcticum sp. nov., a novel facultative anaerobic, psychrotorelant bacterium isolated from marine sediment of Antarctica.</title>
        <authorList>
            <person name="Watanabe M."/>
            <person name="Kojima H."/>
            <person name="Fukui M."/>
        </authorList>
    </citation>
    <scope>NUCLEOTIDE SEQUENCE [LARGE SCALE GENOMIC DNA]</scope>
    <source>
        <strain evidence="9">SPP2</strain>
    </source>
</reference>
<keyword evidence="2 7" id="KW-0031">Aminopeptidase</keyword>
<dbReference type="PANTHER" id="PTHR38469">
    <property type="entry name" value="PERIPLASMIC PEPTIDASE SUBFAMILY S1B"/>
    <property type="match status" value="1"/>
</dbReference>
<sequence length="727" mass="82614">MIKKISLLLIAFILLIGAQAKADEGMWIPMLLEKYNIEDMQKAGFKLSAADIYSLNEACLKDAVVGLGREGSPFHHFCTGELISDEGLMVTNYHCGYGAIQDHSTLEHDYLKDGFWAMSRDEELVNEGITASFLIRMEDVTSQVLDSITDETKEDDRQKMIQKHIKKIQKASEKDSDYRASVKAFFNGNQYFLSVYEIYKDVRLVGAPPSAIGKFGGDTDNWMWPRHTGDFSMFRIYADKDNKPASYSKENVPMIPKQSFKISLKGANEGDFTMVFGYPGTTTEYLTSDALDLMTKVDNPHKIKIRTKKLDLMRADMDASPLVRIQYSAKYAGVSNSWKRWQGEIKGLDRLNAISKKKELEKKFEVWANSSDDLETKYAGIVSEMGVLYKELTPVSLARDYAIEAGMRGAEVVSFAHKFKKIARLTKKDKDQLADLVVDLQKSGDKFFKNYNVSTDRKLLAALLKMYSENLEDKYLPKEIVDIRDKYKGDFEAYAEKAMSKSVFTDQAKLNELLSDYKLSRGKRLAKDPIFVLANSIFFFYESEISPVYTKVLTKTTKLQRTYMAGLMEMQKEKIFYPDANSTFRVHYGKVAGYKARNAVTYDYYTTLEGIIEKDNPEIFDYDVPQKLRDLYHAKEFGSYANTQGEMPVCFAATNHTTGGNSGSPVLNANGELIGLNFDRAWEGVMSDLMYDPEICRNVSLDIRYVLFIVDKFAGAGYLLDEMNIVQ</sequence>
<keyword evidence="5 7" id="KW-0378">Hydrolase</keyword>
<evidence type="ECO:0000256" key="3">
    <source>
        <dbReference type="ARBA" id="ARBA00022670"/>
    </source>
</evidence>
<evidence type="ECO:0000313" key="8">
    <source>
        <dbReference type="EMBL" id="BAX80931.1"/>
    </source>
</evidence>
<evidence type="ECO:0000256" key="2">
    <source>
        <dbReference type="ARBA" id="ARBA00022438"/>
    </source>
</evidence>
<dbReference type="GO" id="GO:0008239">
    <property type="term" value="F:dipeptidyl-peptidase activity"/>
    <property type="evidence" value="ECO:0007669"/>
    <property type="project" value="UniProtKB-UniRule"/>
</dbReference>
<gene>
    <name evidence="8" type="ORF">ALGA_2618</name>
</gene>
<dbReference type="AlphaFoldDB" id="A0A1Y1CNU5"/>
<comment type="function">
    <text evidence="7">Catalyzes the removal of dipeptides from the N-terminus of oligopeptides.</text>
</comment>
<dbReference type="GO" id="GO:0070009">
    <property type="term" value="F:serine-type aminopeptidase activity"/>
    <property type="evidence" value="ECO:0007669"/>
    <property type="project" value="UniProtKB-UniRule"/>
</dbReference>
<organism evidence="8 9">
    <name type="scientific">Labilibaculum antarcticum</name>
    <dbReference type="NCBI Taxonomy" id="1717717"/>
    <lineage>
        <taxon>Bacteria</taxon>
        <taxon>Pseudomonadati</taxon>
        <taxon>Bacteroidota</taxon>
        <taxon>Bacteroidia</taxon>
        <taxon>Marinilabiliales</taxon>
        <taxon>Marinifilaceae</taxon>
        <taxon>Labilibaculum</taxon>
    </lineage>
</organism>
<feature type="signal peptide" evidence="7">
    <location>
        <begin position="1"/>
        <end position="22"/>
    </location>
</feature>
<dbReference type="Proteomes" id="UP000218267">
    <property type="component" value="Chromosome"/>
</dbReference>
<dbReference type="RefSeq" id="WP_231705963.1">
    <property type="nucleotide sequence ID" value="NZ_AP018042.1"/>
</dbReference>
<dbReference type="Gene3D" id="2.40.10.10">
    <property type="entry name" value="Trypsin-like serine proteases"/>
    <property type="match status" value="1"/>
</dbReference>
<proteinExistence type="inferred from homology"/>
<keyword evidence="9" id="KW-1185">Reference proteome</keyword>
<dbReference type="InterPro" id="IPR019500">
    <property type="entry name" value="Pep_S46"/>
</dbReference>
<protein>
    <recommendedName>
        <fullName evidence="7">Dipeptidyl-peptidase</fullName>
        <ecNumber evidence="7">3.4.14.-</ecNumber>
    </recommendedName>
</protein>
<dbReference type="InterPro" id="IPR043504">
    <property type="entry name" value="Peptidase_S1_PA_chymotrypsin"/>
</dbReference>
<dbReference type="PANTHER" id="PTHR38469:SF1">
    <property type="entry name" value="PERIPLASMIC PEPTIDASE SUBFAMILY S1B"/>
    <property type="match status" value="1"/>
</dbReference>
<dbReference type="SUPFAM" id="SSF50494">
    <property type="entry name" value="Trypsin-like serine proteases"/>
    <property type="match status" value="1"/>
</dbReference>
<dbReference type="GO" id="GO:0043171">
    <property type="term" value="P:peptide catabolic process"/>
    <property type="evidence" value="ECO:0007669"/>
    <property type="project" value="UniProtKB-UniRule"/>
</dbReference>
<evidence type="ECO:0000313" key="9">
    <source>
        <dbReference type="Proteomes" id="UP000218267"/>
    </source>
</evidence>
<comment type="similarity">
    <text evidence="1 7">Belongs to the peptidase S46 family.</text>
</comment>
<accession>A0A1Y1CNU5</accession>
<name>A0A1Y1CNU5_9BACT</name>
<evidence type="ECO:0000256" key="4">
    <source>
        <dbReference type="ARBA" id="ARBA00022729"/>
    </source>
</evidence>
<keyword evidence="3 7" id="KW-0645">Protease</keyword>
<evidence type="ECO:0000256" key="6">
    <source>
        <dbReference type="ARBA" id="ARBA00022825"/>
    </source>
</evidence>
<keyword evidence="4 7" id="KW-0732">Signal</keyword>
<evidence type="ECO:0000256" key="5">
    <source>
        <dbReference type="ARBA" id="ARBA00022801"/>
    </source>
</evidence>
<feature type="chain" id="PRO_5023142235" description="Dipeptidyl-peptidase" evidence="7">
    <location>
        <begin position="23"/>
        <end position="727"/>
    </location>
</feature>
<dbReference type="GO" id="GO:0006508">
    <property type="term" value="P:proteolysis"/>
    <property type="evidence" value="ECO:0007669"/>
    <property type="project" value="UniProtKB-KW"/>
</dbReference>
<evidence type="ECO:0000256" key="1">
    <source>
        <dbReference type="ARBA" id="ARBA00010491"/>
    </source>
</evidence>
<evidence type="ECO:0000256" key="7">
    <source>
        <dbReference type="RuleBase" id="RU366067"/>
    </source>
</evidence>
<dbReference type="EC" id="3.4.14.-" evidence="7"/>
<reference evidence="8 9" key="1">
    <citation type="journal article" date="2018" name="Mar. Genomics">
        <title>Complete genome sequence of Marinifilaceae bacterium strain SPP2, isolated from the Antarctic marine sediment.</title>
        <authorList>
            <person name="Watanabe M."/>
            <person name="Kojima H."/>
            <person name="Fukui M."/>
        </authorList>
    </citation>
    <scope>NUCLEOTIDE SEQUENCE [LARGE SCALE GENOMIC DNA]</scope>
    <source>
        <strain evidence="8 9">SPP2</strain>
    </source>
</reference>
<dbReference type="Pfam" id="PF10459">
    <property type="entry name" value="Peptidase_S46"/>
    <property type="match status" value="1"/>
</dbReference>